<dbReference type="SMART" id="SM00149">
    <property type="entry name" value="PLCYc"/>
    <property type="match status" value="1"/>
</dbReference>
<evidence type="ECO:0000313" key="8">
    <source>
        <dbReference type="Proteomes" id="UP000215902"/>
    </source>
</evidence>
<proteinExistence type="predicted"/>
<keyword evidence="4" id="KW-0472">Membrane</keyword>
<dbReference type="PROSITE" id="PS50008">
    <property type="entry name" value="PIPLC_Y_DOMAIN"/>
    <property type="match status" value="1"/>
</dbReference>
<feature type="compositionally biased region" description="Low complexity" evidence="3">
    <location>
        <begin position="802"/>
        <end position="829"/>
    </location>
</feature>
<dbReference type="Gene3D" id="3.20.20.190">
    <property type="entry name" value="Phosphatidylinositol (PI) phosphodiesterase"/>
    <property type="match status" value="1"/>
</dbReference>
<dbReference type="InterPro" id="IPR035892">
    <property type="entry name" value="C2_domain_sf"/>
</dbReference>
<dbReference type="EMBL" id="NIVC01000480">
    <property type="protein sequence ID" value="PAA82310.1"/>
    <property type="molecule type" value="Genomic_DNA"/>
</dbReference>
<name>A0A267G8E4_9PLAT</name>
<keyword evidence="4" id="KW-0812">Transmembrane</keyword>
<dbReference type="Proteomes" id="UP000215902">
    <property type="component" value="Unassembled WGS sequence"/>
</dbReference>
<dbReference type="SUPFAM" id="SSF49562">
    <property type="entry name" value="C2 domain (Calcium/lipid-binding domain, CaLB)"/>
    <property type="match status" value="1"/>
</dbReference>
<dbReference type="AlphaFoldDB" id="A0A267G8E4"/>
<dbReference type="SMART" id="SM00239">
    <property type="entry name" value="C2"/>
    <property type="match status" value="1"/>
</dbReference>
<keyword evidence="4" id="KW-1133">Transmembrane helix</keyword>
<dbReference type="PRINTS" id="PR00390">
    <property type="entry name" value="PHPHLIPASEC"/>
</dbReference>
<evidence type="ECO:0000259" key="5">
    <source>
        <dbReference type="PROSITE" id="PS50004"/>
    </source>
</evidence>
<dbReference type="SUPFAM" id="SSF51695">
    <property type="entry name" value="PLC-like phosphodiesterases"/>
    <property type="match status" value="1"/>
</dbReference>
<sequence>MEVLLALLPAPVYYAVIAGFLLTCLQLFGPDICWALNCLWERSERLGIPHRVHTGTGLAALTHAFTISTEPSLVPLTLPLLFEIGEDEDDRKFAYLGKRGGWKPAWIEFEQHNKSLVLRKLRPSAASIAKNKTRKIVALESLQRISAEAADNDAEYSPDSPIAVSLHRSASEGGWPLRLLARSPQAACRWLQQLLVNLLSVRPDLSVPRPLVTEQALTDRLKLVCQAEAPSFSVDLLALLLKEFGVFAKRTDLKSFLQKTMNKQKIETYRETMDAAKEVLGQMAGLEIFQRYATGKSNGCLITVPDFHQNFATNSQGLRQNLAETLNQLRSIATVDSNLLDLMLITRRLFKDILASKIYTLPLRTDQLELRQPLSQPMTDYFISTSHNTYLMEDQLKGRSDCLAYEIALKKNCRCVELDIHNGPNGDPIITHGGTMTSRIRFEDVIKTIKRFAFVASEYPLILSFENHCSLEQQDKMAQILTKHLKDYLYVDESSDHMERLPSPEELKWKIIIKNKKTQQEPGASATFYVAATAPTASPQAANAAACTEDDSDGDESDGEVSNSSPASSPQGGRRSISGPMASAEGDIAGGASGSESSDLQASPPMPQNRRSSIDKSVSVGGPTVAASAATAVGAMGKKRKKLKVSTSLSDMVSICRPVKFKGQKYARENYSPVEMSSLTESKVEKKQWLKKDGEDANRMVLHTQYQLVRVYPSGLRTNSSNYNPINAWRLGCQLVALNYQTRCESMELNDGLFQLNGSCGYVPKPAILTEPDTKFNPFSPSPELARSLRLEIISGVNLRQPASQQEQQLHQHAQPPQEQQQQQQLQCQGASERTDSSEEKTASSPYVKVTLFGVPGDEKKDQTKKADQGFNPRWLYRCFEDNEVVRVPELAHLRLEVKDKSSGKVIGQFTTPLTAFNKGYRRVNLKDSRDSPTASELWIYIELR</sequence>
<protein>
    <recommendedName>
        <fullName evidence="2">Phosphoinositide phospholipase C</fullName>
        <ecNumber evidence="2">3.1.4.11</ecNumber>
    </recommendedName>
</protein>
<feature type="domain" description="C2" evidence="5">
    <location>
        <begin position="800"/>
        <end position="940"/>
    </location>
</feature>
<dbReference type="InterPro" id="IPR000008">
    <property type="entry name" value="C2_dom"/>
</dbReference>
<reference evidence="7 8" key="1">
    <citation type="submission" date="2017-06" db="EMBL/GenBank/DDBJ databases">
        <title>A platform for efficient transgenesis in Macrostomum lignano, a flatworm model organism for stem cell research.</title>
        <authorList>
            <person name="Berezikov E."/>
        </authorList>
    </citation>
    <scope>NUCLEOTIDE SEQUENCE [LARGE SCALE GENOMIC DNA]</scope>
    <source>
        <strain evidence="7">DV1</strain>
        <tissue evidence="7">Whole organism</tissue>
    </source>
</reference>
<keyword evidence="1" id="KW-0807">Transducer</keyword>
<feature type="compositionally biased region" description="Basic and acidic residues" evidence="3">
    <location>
        <begin position="833"/>
        <end position="842"/>
    </location>
</feature>
<dbReference type="Gene3D" id="2.60.40.150">
    <property type="entry name" value="C2 domain"/>
    <property type="match status" value="1"/>
</dbReference>
<evidence type="ECO:0000313" key="7">
    <source>
        <dbReference type="EMBL" id="PAA82310.1"/>
    </source>
</evidence>
<feature type="transmembrane region" description="Helical" evidence="4">
    <location>
        <begin position="12"/>
        <end position="29"/>
    </location>
</feature>
<dbReference type="InterPro" id="IPR001711">
    <property type="entry name" value="PLipase_C_Pinositol-sp_Y"/>
</dbReference>
<evidence type="ECO:0000259" key="6">
    <source>
        <dbReference type="PROSITE" id="PS50008"/>
    </source>
</evidence>
<keyword evidence="2" id="KW-0443">Lipid metabolism</keyword>
<dbReference type="PANTHER" id="PTHR10336">
    <property type="entry name" value="PHOSPHOINOSITIDE-SPECIFIC PHOSPHOLIPASE C FAMILY PROTEIN"/>
    <property type="match status" value="1"/>
</dbReference>
<feature type="region of interest" description="Disordered" evidence="3">
    <location>
        <begin position="539"/>
        <end position="621"/>
    </location>
</feature>
<keyword evidence="2" id="KW-0442">Lipid degradation</keyword>
<dbReference type="InterPro" id="IPR000909">
    <property type="entry name" value="PLipase_C_PInositol-sp_X_dom"/>
</dbReference>
<keyword evidence="8" id="KW-1185">Reference proteome</keyword>
<organism evidence="7 8">
    <name type="scientific">Macrostomum lignano</name>
    <dbReference type="NCBI Taxonomy" id="282301"/>
    <lineage>
        <taxon>Eukaryota</taxon>
        <taxon>Metazoa</taxon>
        <taxon>Spiralia</taxon>
        <taxon>Lophotrochozoa</taxon>
        <taxon>Platyhelminthes</taxon>
        <taxon>Rhabditophora</taxon>
        <taxon>Macrostomorpha</taxon>
        <taxon>Macrostomida</taxon>
        <taxon>Macrostomidae</taxon>
        <taxon>Macrostomum</taxon>
    </lineage>
</organism>
<dbReference type="GO" id="GO:0016042">
    <property type="term" value="P:lipid catabolic process"/>
    <property type="evidence" value="ECO:0007669"/>
    <property type="project" value="UniProtKB-KW"/>
</dbReference>
<dbReference type="OrthoDB" id="269822at2759"/>
<dbReference type="InterPro" id="IPR017946">
    <property type="entry name" value="PLC-like_Pdiesterase_TIM-brl"/>
</dbReference>
<gene>
    <name evidence="7" type="ORF">BOX15_Mlig021267g2</name>
</gene>
<feature type="compositionally biased region" description="Acidic residues" evidence="3">
    <location>
        <begin position="548"/>
        <end position="559"/>
    </location>
</feature>
<dbReference type="EC" id="3.1.4.11" evidence="2"/>
<dbReference type="InterPro" id="IPR001192">
    <property type="entry name" value="PI-PLC_fam"/>
</dbReference>
<dbReference type="Pfam" id="PF00388">
    <property type="entry name" value="PI-PLC-X"/>
    <property type="match status" value="1"/>
</dbReference>
<dbReference type="PANTHER" id="PTHR10336:SF209">
    <property type="entry name" value="PHOSPHOINOSITIDE PHOSPHOLIPASE C"/>
    <property type="match status" value="1"/>
</dbReference>
<accession>A0A267G8E4</accession>
<dbReference type="GO" id="GO:0004435">
    <property type="term" value="F:phosphatidylinositol-4,5-bisphosphate phospholipase C activity"/>
    <property type="evidence" value="ECO:0007669"/>
    <property type="project" value="UniProtKB-EC"/>
</dbReference>
<dbReference type="GO" id="GO:0035556">
    <property type="term" value="P:intracellular signal transduction"/>
    <property type="evidence" value="ECO:0007669"/>
    <property type="project" value="InterPro"/>
</dbReference>
<dbReference type="STRING" id="282301.A0A267G8E4"/>
<dbReference type="CDD" id="cd00275">
    <property type="entry name" value="C2_PLC_like"/>
    <property type="match status" value="1"/>
</dbReference>
<evidence type="ECO:0000256" key="4">
    <source>
        <dbReference type="SAM" id="Phobius"/>
    </source>
</evidence>
<feature type="region of interest" description="Disordered" evidence="3">
    <location>
        <begin position="802"/>
        <end position="844"/>
    </location>
</feature>
<dbReference type="Pfam" id="PF00387">
    <property type="entry name" value="PI-PLC-Y"/>
    <property type="match status" value="1"/>
</dbReference>
<dbReference type="PROSITE" id="PS50004">
    <property type="entry name" value="C2"/>
    <property type="match status" value="1"/>
</dbReference>
<evidence type="ECO:0000256" key="3">
    <source>
        <dbReference type="SAM" id="MobiDB-lite"/>
    </source>
</evidence>
<dbReference type="SMART" id="SM00148">
    <property type="entry name" value="PLCXc"/>
    <property type="match status" value="1"/>
</dbReference>
<comment type="catalytic activity">
    <reaction evidence="2">
        <text>a 1,2-diacyl-sn-glycero-3-phospho-(1D-myo-inositol-4,5-bisphosphate) + H2O = 1D-myo-inositol 1,4,5-trisphosphate + a 1,2-diacyl-sn-glycerol + H(+)</text>
        <dbReference type="Rhea" id="RHEA:33179"/>
        <dbReference type="ChEBI" id="CHEBI:15377"/>
        <dbReference type="ChEBI" id="CHEBI:15378"/>
        <dbReference type="ChEBI" id="CHEBI:17815"/>
        <dbReference type="ChEBI" id="CHEBI:58456"/>
        <dbReference type="ChEBI" id="CHEBI:203600"/>
        <dbReference type="EC" id="3.1.4.11"/>
    </reaction>
</comment>
<evidence type="ECO:0000256" key="2">
    <source>
        <dbReference type="RuleBase" id="RU361133"/>
    </source>
</evidence>
<keyword evidence="2" id="KW-0378">Hydrolase</keyword>
<comment type="caution">
    <text evidence="7">The sequence shown here is derived from an EMBL/GenBank/DDBJ whole genome shotgun (WGS) entry which is preliminary data.</text>
</comment>
<feature type="domain" description="PI-PLC Y-box" evidence="6">
    <location>
        <begin position="649"/>
        <end position="769"/>
    </location>
</feature>
<dbReference type="PROSITE" id="PS50007">
    <property type="entry name" value="PIPLC_X_DOMAIN"/>
    <property type="match status" value="1"/>
</dbReference>
<evidence type="ECO:0000256" key="1">
    <source>
        <dbReference type="ARBA" id="ARBA00023224"/>
    </source>
</evidence>
<dbReference type="Pfam" id="PF00168">
    <property type="entry name" value="C2"/>
    <property type="match status" value="1"/>
</dbReference>